<dbReference type="STRING" id="1121421.SAMN02745123_01445"/>
<evidence type="ECO:0000259" key="1">
    <source>
        <dbReference type="Pfam" id="PF16363"/>
    </source>
</evidence>
<dbReference type="InterPro" id="IPR013445">
    <property type="entry name" value="CDP_4_6_deHydtase"/>
</dbReference>
<keyword evidence="3" id="KW-1185">Reference proteome</keyword>
<proteinExistence type="predicted"/>
<dbReference type="Proteomes" id="UP000183997">
    <property type="component" value="Unassembled WGS sequence"/>
</dbReference>
<dbReference type="Pfam" id="PF16363">
    <property type="entry name" value="GDP_Man_Dehyd"/>
    <property type="match status" value="1"/>
</dbReference>
<feature type="domain" description="NAD(P)-binding" evidence="1">
    <location>
        <begin position="17"/>
        <end position="326"/>
    </location>
</feature>
<dbReference type="CDD" id="cd05252">
    <property type="entry name" value="CDP_GD_SDR_e"/>
    <property type="match status" value="1"/>
</dbReference>
<organism evidence="2 3">
    <name type="scientific">Desulforamulus aeronauticus DSM 10349</name>
    <dbReference type="NCBI Taxonomy" id="1121421"/>
    <lineage>
        <taxon>Bacteria</taxon>
        <taxon>Bacillati</taxon>
        <taxon>Bacillota</taxon>
        <taxon>Clostridia</taxon>
        <taxon>Eubacteriales</taxon>
        <taxon>Peptococcaceae</taxon>
        <taxon>Desulforamulus</taxon>
    </lineage>
</organism>
<gene>
    <name evidence="2" type="ORF">SAMN02745123_01445</name>
</gene>
<dbReference type="Gene3D" id="3.40.50.720">
    <property type="entry name" value="NAD(P)-binding Rossmann-like Domain"/>
    <property type="match status" value="1"/>
</dbReference>
<dbReference type="SUPFAM" id="SSF51735">
    <property type="entry name" value="NAD(P)-binding Rossmann-fold domains"/>
    <property type="match status" value="1"/>
</dbReference>
<dbReference type="InterPro" id="IPR036291">
    <property type="entry name" value="NAD(P)-bd_dom_sf"/>
</dbReference>
<evidence type="ECO:0000313" key="2">
    <source>
        <dbReference type="EMBL" id="SHK30626.1"/>
    </source>
</evidence>
<dbReference type="PANTHER" id="PTHR43000">
    <property type="entry name" value="DTDP-D-GLUCOSE 4,6-DEHYDRATASE-RELATED"/>
    <property type="match status" value="1"/>
</dbReference>
<dbReference type="AlphaFoldDB" id="A0A1M6RDY8"/>
<accession>A0A1M6RDY8</accession>
<evidence type="ECO:0000313" key="3">
    <source>
        <dbReference type="Proteomes" id="UP000183997"/>
    </source>
</evidence>
<dbReference type="EMBL" id="FRAR01000010">
    <property type="protein sequence ID" value="SHK30626.1"/>
    <property type="molecule type" value="Genomic_DNA"/>
</dbReference>
<dbReference type="InterPro" id="IPR016040">
    <property type="entry name" value="NAD(P)-bd_dom"/>
</dbReference>
<dbReference type="RefSeq" id="WP_072912442.1">
    <property type="nucleotide sequence ID" value="NZ_FRAR01000010.1"/>
</dbReference>
<dbReference type="NCBIfam" id="TIGR02622">
    <property type="entry name" value="CDP_4_6_dhtase"/>
    <property type="match status" value="1"/>
</dbReference>
<protein>
    <submittedName>
        <fullName evidence="2">CDP-glucose 4,6-dehydratase</fullName>
    </submittedName>
</protein>
<sequence>MNFELLKKVYSGRTVFLTGCSGFKGAWLSVWLTTLGARVVGYALKPPTEPSMFHALKLDRHIISIEGDVCNGAALTEVCKTYKPEVIFHLAAQPLVRYSYLEPKETFETNVMGTVNVLEAARQIETVKSIVVVTSDKCYENREWVYGYRETDPLGGYDPYSASKGCTELVVSAFRNSFFTDSGIGLASARAGNVIGGGDWATDRLLPDFVRAVVSNKPIHIRNPHAIRPWQHVLEPLSGYLMLGSLLLAEPEKYGSAWNFGPRDTDVLSVEEILRLAIDEWGAGSVETEALKQPHEATLLKLDISKAEAYLRWHPVFSCREAIKRTVAWYKRYYEDSPGDMFSFTVEQIKEYEQLLQLRS</sequence>
<name>A0A1M6RDY8_9FIRM</name>
<dbReference type="Gene3D" id="3.90.25.10">
    <property type="entry name" value="UDP-galactose 4-epimerase, domain 1"/>
    <property type="match status" value="1"/>
</dbReference>
<reference evidence="3" key="1">
    <citation type="submission" date="2016-11" db="EMBL/GenBank/DDBJ databases">
        <authorList>
            <person name="Varghese N."/>
            <person name="Submissions S."/>
        </authorList>
    </citation>
    <scope>NUCLEOTIDE SEQUENCE [LARGE SCALE GENOMIC DNA]</scope>
    <source>
        <strain evidence="3">DSM 10349</strain>
    </source>
</reference>